<evidence type="ECO:0000256" key="2">
    <source>
        <dbReference type="ARBA" id="ARBA00022603"/>
    </source>
</evidence>
<dbReference type="AlphaFoldDB" id="A0A1L9C4I2"/>
<dbReference type="Gene3D" id="3.20.20.210">
    <property type="match status" value="1"/>
</dbReference>
<dbReference type="NCBIfam" id="NF004889">
    <property type="entry name" value="PRK06252.1"/>
    <property type="match status" value="1"/>
</dbReference>
<dbReference type="InterPro" id="IPR000257">
    <property type="entry name" value="Uroporphyrinogen_deCOase"/>
</dbReference>
<dbReference type="GO" id="GO:0032259">
    <property type="term" value="P:methylation"/>
    <property type="evidence" value="ECO:0007669"/>
    <property type="project" value="UniProtKB-KW"/>
</dbReference>
<dbReference type="EMBL" id="RJJH01000010">
    <property type="protein sequence ID" value="RNI11466.1"/>
    <property type="molecule type" value="Genomic_DNA"/>
</dbReference>
<dbReference type="SUPFAM" id="SSF51726">
    <property type="entry name" value="UROD/MetE-like"/>
    <property type="match status" value="1"/>
</dbReference>
<dbReference type="GO" id="GO:0015948">
    <property type="term" value="P:methanogenesis"/>
    <property type="evidence" value="ECO:0007669"/>
    <property type="project" value="UniProtKB-KW"/>
</dbReference>
<reference evidence="8 10" key="1">
    <citation type="submission" date="2014-12" db="EMBL/GenBank/DDBJ databases">
        <title>The genome sequence of Methanohalophilus portucalensis strain FDF1.</title>
        <authorList>
            <person name="Lai M.-C."/>
            <person name="Lai S.-J."/>
        </authorList>
    </citation>
    <scope>NUCLEOTIDE SEQUENCE [LARGE SCALE GENOMIC DNA]</scope>
    <source>
        <strain evidence="8 10">FDF-1</strain>
    </source>
</reference>
<dbReference type="GO" id="GO:0008168">
    <property type="term" value="F:methyltransferase activity"/>
    <property type="evidence" value="ECO:0007669"/>
    <property type="project" value="UniProtKB-KW"/>
</dbReference>
<dbReference type="Pfam" id="PF01208">
    <property type="entry name" value="URO-D"/>
    <property type="match status" value="1"/>
</dbReference>
<evidence type="ECO:0000256" key="4">
    <source>
        <dbReference type="ARBA" id="ARBA00022723"/>
    </source>
</evidence>
<evidence type="ECO:0000313" key="11">
    <source>
        <dbReference type="Proteomes" id="UP000278252"/>
    </source>
</evidence>
<dbReference type="Proteomes" id="UP000278252">
    <property type="component" value="Unassembled WGS sequence"/>
</dbReference>
<evidence type="ECO:0000256" key="5">
    <source>
        <dbReference type="ARBA" id="ARBA00022833"/>
    </source>
</evidence>
<dbReference type="EC" id="2.1.1.-" evidence="9"/>
<evidence type="ECO:0000256" key="6">
    <source>
        <dbReference type="ARBA" id="ARBA00022994"/>
    </source>
</evidence>
<gene>
    <name evidence="9" type="ORF">EFE41_04385</name>
    <name evidence="8" type="ORF">MPF_1302</name>
</gene>
<dbReference type="InterPro" id="IPR052024">
    <property type="entry name" value="Methanogen_methyltrans"/>
</dbReference>
<evidence type="ECO:0000256" key="1">
    <source>
        <dbReference type="ARBA" id="ARBA00001947"/>
    </source>
</evidence>
<name>A0A1L9C4I2_9EURY</name>
<dbReference type="GO" id="GO:0006730">
    <property type="term" value="P:one-carbon metabolic process"/>
    <property type="evidence" value="ECO:0007669"/>
    <property type="project" value="InterPro"/>
</dbReference>
<dbReference type="PANTHER" id="PTHR47099">
    <property type="entry name" value="METHYLCOBAMIDE:COM METHYLTRANSFERASE MTBA"/>
    <property type="match status" value="1"/>
</dbReference>
<dbReference type="GO" id="GO:0046872">
    <property type="term" value="F:metal ion binding"/>
    <property type="evidence" value="ECO:0007669"/>
    <property type="project" value="UniProtKB-KW"/>
</dbReference>
<keyword evidence="6" id="KW-0484">Methanogenesis</keyword>
<keyword evidence="4" id="KW-0479">Metal-binding</keyword>
<evidence type="ECO:0000256" key="3">
    <source>
        <dbReference type="ARBA" id="ARBA00022679"/>
    </source>
</evidence>
<organism evidence="8 10">
    <name type="scientific">Methanohalophilus portucalensis FDF-1</name>
    <dbReference type="NCBI Taxonomy" id="523843"/>
    <lineage>
        <taxon>Archaea</taxon>
        <taxon>Methanobacteriati</taxon>
        <taxon>Methanobacteriota</taxon>
        <taxon>Stenosarchaea group</taxon>
        <taxon>Methanomicrobia</taxon>
        <taxon>Methanosarcinales</taxon>
        <taxon>Methanosarcinaceae</taxon>
        <taxon>Methanohalophilus</taxon>
    </lineage>
</organism>
<accession>A0A1L9C4I2</accession>
<evidence type="ECO:0000259" key="7">
    <source>
        <dbReference type="Pfam" id="PF01208"/>
    </source>
</evidence>
<dbReference type="GO" id="GO:0006779">
    <property type="term" value="P:porphyrin-containing compound biosynthetic process"/>
    <property type="evidence" value="ECO:0007669"/>
    <property type="project" value="InterPro"/>
</dbReference>
<dbReference type="InterPro" id="IPR038071">
    <property type="entry name" value="UROD/MetE-like_sf"/>
</dbReference>
<reference evidence="9 11" key="2">
    <citation type="submission" date="2018-10" db="EMBL/GenBank/DDBJ databases">
        <title>Cultivation of a novel Methanohalophilus strain from Kebrit Deep of the Red Sea and a genomic comparison of members of the genus Methanohalophilus.</title>
        <authorList>
            <person name="Guan Y."/>
            <person name="Ngugi D.K."/>
            <person name="Stingl U."/>
        </authorList>
    </citation>
    <scope>NUCLEOTIDE SEQUENCE [LARGE SCALE GENOMIC DNA]</scope>
    <source>
        <strain evidence="9 11">DSM 7471</strain>
    </source>
</reference>
<keyword evidence="5" id="KW-0862">Zinc</keyword>
<evidence type="ECO:0000313" key="10">
    <source>
        <dbReference type="Proteomes" id="UP000185713"/>
    </source>
</evidence>
<comment type="cofactor">
    <cofactor evidence="1">
        <name>Zn(2+)</name>
        <dbReference type="ChEBI" id="CHEBI:29105"/>
    </cofactor>
</comment>
<dbReference type="NCBIfam" id="TIGR01463">
    <property type="entry name" value="mtaA_cmuA"/>
    <property type="match status" value="1"/>
</dbReference>
<dbReference type="EMBL" id="JWTK01000003">
    <property type="protein sequence ID" value="OJH49435.1"/>
    <property type="molecule type" value="Genomic_DNA"/>
</dbReference>
<evidence type="ECO:0000313" key="9">
    <source>
        <dbReference type="EMBL" id="RNI11466.1"/>
    </source>
</evidence>
<dbReference type="STRING" id="523843.SAMN06264941_1571"/>
<dbReference type="PANTHER" id="PTHR47099:SF1">
    <property type="entry name" value="METHYLCOBAMIDE:COM METHYLTRANSFERASE MTBA"/>
    <property type="match status" value="1"/>
</dbReference>
<dbReference type="InterPro" id="IPR006360">
    <property type="entry name" value="Mtase_MtaA_CmuA"/>
</dbReference>
<sequence length="289" mass="31843">MSGLNFKERLLNTLKGKPVDRVPVISITQTGIIELMDATGASWPEAHSDPEKMAELAFAAYDLTRLEAVRYPYCSTVLAEAMGCKVNLGSKCIQPYVISHPFSEDTDNIQFPKNLLEKARIPAVLKATDLLKEKVGENVPIIAGIEGPLTLFSHLTGVDSYMKWSTLNPEYATQCLNIATSACIEYSNELIKHGADVICVSEGIVCPDLSYPKIFESVVKPEYHRFCENTTGIKIIYICENSNPMLESLAECGFEGISIEEKVKEFQATKKMIGEKSCLIGNVSTSLTM</sequence>
<feature type="domain" description="Uroporphyrinogen decarboxylase (URO-D)" evidence="7">
    <location>
        <begin position="7"/>
        <end position="287"/>
    </location>
</feature>
<protein>
    <submittedName>
        <fullName evidence="8">Methyltransferase MtaA/CmuA family</fullName>
    </submittedName>
    <submittedName>
        <fullName evidence="9">MtaA/CmuA family methyltransferase</fullName>
        <ecNumber evidence="9">2.1.1.-</ecNumber>
    </submittedName>
</protein>
<dbReference type="Proteomes" id="UP000185713">
    <property type="component" value="Unassembled WGS sequence"/>
</dbReference>
<keyword evidence="2 8" id="KW-0489">Methyltransferase</keyword>
<evidence type="ECO:0000313" key="8">
    <source>
        <dbReference type="EMBL" id="OJH49435.1"/>
    </source>
</evidence>
<dbReference type="GO" id="GO:0004853">
    <property type="term" value="F:uroporphyrinogen decarboxylase activity"/>
    <property type="evidence" value="ECO:0007669"/>
    <property type="project" value="InterPro"/>
</dbReference>
<comment type="caution">
    <text evidence="8">The sequence shown here is derived from an EMBL/GenBank/DDBJ whole genome shotgun (WGS) entry which is preliminary data.</text>
</comment>
<proteinExistence type="predicted"/>
<keyword evidence="3 8" id="KW-0808">Transferase</keyword>
<dbReference type="NCBIfam" id="NF040654">
    <property type="entry name" value="MtaA_Meth"/>
    <property type="match status" value="1"/>
</dbReference>